<comment type="caution">
    <text evidence="2">The sequence shown here is derived from an EMBL/GenBank/DDBJ whole genome shotgun (WGS) entry which is preliminary data.</text>
</comment>
<name>A0A0R0D8P6_9GAMM</name>
<dbReference type="PROSITE" id="PS51257">
    <property type="entry name" value="PROKAR_LIPOPROTEIN"/>
    <property type="match status" value="1"/>
</dbReference>
<feature type="transmembrane region" description="Helical" evidence="1">
    <location>
        <begin position="56"/>
        <end position="77"/>
    </location>
</feature>
<proteinExistence type="predicted"/>
<accession>A0A0R0D8P6</accession>
<gene>
    <name evidence="2" type="ORF">ABB28_07980</name>
</gene>
<dbReference type="Proteomes" id="UP000051386">
    <property type="component" value="Unassembled WGS sequence"/>
</dbReference>
<feature type="transmembrane region" description="Helical" evidence="1">
    <location>
        <begin position="83"/>
        <end position="104"/>
    </location>
</feature>
<evidence type="ECO:0000313" key="2">
    <source>
        <dbReference type="EMBL" id="KRG74145.1"/>
    </source>
</evidence>
<evidence type="ECO:0000256" key="1">
    <source>
        <dbReference type="SAM" id="Phobius"/>
    </source>
</evidence>
<keyword evidence="3" id="KW-1185">Reference proteome</keyword>
<feature type="transmembrane region" description="Helical" evidence="1">
    <location>
        <begin position="32"/>
        <end position="49"/>
    </location>
</feature>
<organism evidence="2 3">
    <name type="scientific">Stenotrophomonas chelatiphaga</name>
    <dbReference type="NCBI Taxonomy" id="517011"/>
    <lineage>
        <taxon>Bacteria</taxon>
        <taxon>Pseudomonadati</taxon>
        <taxon>Pseudomonadota</taxon>
        <taxon>Gammaproteobacteria</taxon>
        <taxon>Lysobacterales</taxon>
        <taxon>Lysobacteraceae</taxon>
        <taxon>Stenotrophomonas</taxon>
    </lineage>
</organism>
<dbReference type="AlphaFoldDB" id="A0A0R0D8P6"/>
<evidence type="ECO:0000313" key="3">
    <source>
        <dbReference type="Proteomes" id="UP000051386"/>
    </source>
</evidence>
<dbReference type="EMBL" id="LDJK01000030">
    <property type="protein sequence ID" value="KRG74145.1"/>
    <property type="molecule type" value="Genomic_DNA"/>
</dbReference>
<dbReference type="PATRIC" id="fig|517011.3.peg.1260"/>
<keyword evidence="1" id="KW-0812">Transmembrane</keyword>
<reference evidence="2 3" key="1">
    <citation type="submission" date="2015-05" db="EMBL/GenBank/DDBJ databases">
        <title>Genome sequencing and analysis of members of genus Stenotrophomonas.</title>
        <authorList>
            <person name="Patil P.P."/>
            <person name="Midha S."/>
            <person name="Patil P.B."/>
        </authorList>
    </citation>
    <scope>NUCLEOTIDE SEQUENCE [LARGE SCALE GENOMIC DNA]</scope>
    <source>
        <strain evidence="2 3">DSM 21508</strain>
    </source>
</reference>
<keyword evidence="1" id="KW-0472">Membrane</keyword>
<keyword evidence="1" id="KW-1133">Transmembrane helix</keyword>
<sequence>MMAPGARSVLLLALLGLAALYACWFFNDRHWLATQLVFTAPPLALAIALRMGWRKAGFWACVLALGWFSHGVMSAWSDAGTRLLAWLAIGLSLVVIFAGSLPGLRARFSRKQR</sequence>
<protein>
    <submittedName>
        <fullName evidence="2">Membrane protein</fullName>
    </submittedName>
</protein>
<dbReference type="Pfam" id="PF09842">
    <property type="entry name" value="DUF2069"/>
    <property type="match status" value="1"/>
</dbReference>
<dbReference type="InterPro" id="IPR018643">
    <property type="entry name" value="DUF2069_membrane"/>
</dbReference>